<dbReference type="STRING" id="1842727.RD110_11075"/>
<name>A0A1P8JV75_9BURK</name>
<reference evidence="1 2" key="1">
    <citation type="submission" date="2017-01" db="EMBL/GenBank/DDBJ databases">
        <authorList>
            <person name="Mah S.A."/>
            <person name="Swanson W.J."/>
            <person name="Moy G.W."/>
            <person name="Vacquier V.D."/>
        </authorList>
    </citation>
    <scope>NUCLEOTIDE SEQUENCE [LARGE SCALE GENOMIC DNA]</scope>
    <source>
        <strain evidence="1 2">DCY110</strain>
    </source>
</reference>
<gene>
    <name evidence="1" type="ORF">RD110_11075</name>
</gene>
<evidence type="ECO:0000313" key="1">
    <source>
        <dbReference type="EMBL" id="APW37669.1"/>
    </source>
</evidence>
<organism evidence="1 2">
    <name type="scientific">Rhodoferax koreensis</name>
    <dbReference type="NCBI Taxonomy" id="1842727"/>
    <lineage>
        <taxon>Bacteria</taxon>
        <taxon>Pseudomonadati</taxon>
        <taxon>Pseudomonadota</taxon>
        <taxon>Betaproteobacteria</taxon>
        <taxon>Burkholderiales</taxon>
        <taxon>Comamonadaceae</taxon>
        <taxon>Rhodoferax</taxon>
    </lineage>
</organism>
<protein>
    <submittedName>
        <fullName evidence="1">Uncharacterized protein</fullName>
    </submittedName>
</protein>
<dbReference type="KEGG" id="rhy:RD110_11075"/>
<dbReference type="OrthoDB" id="7595700at2"/>
<evidence type="ECO:0000313" key="2">
    <source>
        <dbReference type="Proteomes" id="UP000186609"/>
    </source>
</evidence>
<dbReference type="RefSeq" id="WP_076199423.1">
    <property type="nucleotide sequence ID" value="NZ_CP019236.1"/>
</dbReference>
<keyword evidence="2" id="KW-1185">Reference proteome</keyword>
<dbReference type="Proteomes" id="UP000186609">
    <property type="component" value="Chromosome"/>
</dbReference>
<accession>A0A1P8JV75</accession>
<proteinExistence type="predicted"/>
<dbReference type="AlphaFoldDB" id="A0A1P8JV75"/>
<sequence>MTTDIDTKMQRCLEFLRPIALPAEKKADHAHWIAARNADPEQGEDYCRACCQKEVDRLNAENPDGEYLVDGGWGSESDTSGVCSGCGEPLHVGLTEHGVSSELEHFERHRINLRGTHAPYTAFYLVATLESAFIGDVDKCSWLRGHQADHVKRNQQGVRKLLRRIDAIRGRMAAIPPTV</sequence>
<dbReference type="EMBL" id="CP019236">
    <property type="protein sequence ID" value="APW37669.1"/>
    <property type="molecule type" value="Genomic_DNA"/>
</dbReference>